<dbReference type="Gene3D" id="1.50.40.10">
    <property type="entry name" value="Mitochondrial carrier domain"/>
    <property type="match status" value="1"/>
</dbReference>
<evidence type="ECO:0000256" key="1">
    <source>
        <dbReference type="ARBA" id="ARBA00004325"/>
    </source>
</evidence>
<feature type="region of interest" description="Disordered" evidence="7">
    <location>
        <begin position="1"/>
        <end position="28"/>
    </location>
</feature>
<evidence type="ECO:0000256" key="6">
    <source>
        <dbReference type="ARBA" id="ARBA00023136"/>
    </source>
</evidence>
<proteinExistence type="predicted"/>
<keyword evidence="3" id="KW-0677">Repeat</keyword>
<name>A0A420IEC0_9PEZI</name>
<reference evidence="8 9" key="1">
    <citation type="journal article" date="2018" name="BMC Genomics">
        <title>Comparative genome analyses reveal sequence features reflecting distinct modes of host-adaptation between dicot and monocot powdery mildew.</title>
        <authorList>
            <person name="Wu Y."/>
            <person name="Ma X."/>
            <person name="Pan Z."/>
            <person name="Kale S.D."/>
            <person name="Song Y."/>
            <person name="King H."/>
            <person name="Zhang Q."/>
            <person name="Presley C."/>
            <person name="Deng X."/>
            <person name="Wei C.I."/>
            <person name="Xiao S."/>
        </authorList>
    </citation>
    <scope>NUCLEOTIDE SEQUENCE [LARGE SCALE GENOMIC DNA]</scope>
    <source>
        <strain evidence="8">UMSG1</strain>
    </source>
</reference>
<dbReference type="EMBL" id="MCBS01024655">
    <property type="protein sequence ID" value="RKF72895.1"/>
    <property type="molecule type" value="Genomic_DNA"/>
</dbReference>
<comment type="caution">
    <text evidence="8">The sequence shown here is derived from an EMBL/GenBank/DDBJ whole genome shotgun (WGS) entry which is preliminary data.</text>
</comment>
<dbReference type="AlphaFoldDB" id="A0A420IEC0"/>
<evidence type="ECO:0000256" key="4">
    <source>
        <dbReference type="ARBA" id="ARBA00022792"/>
    </source>
</evidence>
<dbReference type="SUPFAM" id="SSF103506">
    <property type="entry name" value="Mitochondrial carrier"/>
    <property type="match status" value="1"/>
</dbReference>
<comment type="subcellular location">
    <subcellularLocation>
        <location evidence="1">Mitochondrion membrane</location>
    </subcellularLocation>
</comment>
<dbReference type="PANTHER" id="PTHR24089">
    <property type="entry name" value="SOLUTE CARRIER FAMILY 25"/>
    <property type="match status" value="1"/>
</dbReference>
<evidence type="ECO:0000256" key="3">
    <source>
        <dbReference type="ARBA" id="ARBA00022737"/>
    </source>
</evidence>
<keyword evidence="4" id="KW-0496">Mitochondrion</keyword>
<evidence type="ECO:0000313" key="8">
    <source>
        <dbReference type="EMBL" id="RKF72895.1"/>
    </source>
</evidence>
<organism evidence="8 9">
    <name type="scientific">Golovinomyces cichoracearum</name>
    <dbReference type="NCBI Taxonomy" id="62708"/>
    <lineage>
        <taxon>Eukaryota</taxon>
        <taxon>Fungi</taxon>
        <taxon>Dikarya</taxon>
        <taxon>Ascomycota</taxon>
        <taxon>Pezizomycotina</taxon>
        <taxon>Leotiomycetes</taxon>
        <taxon>Erysiphales</taxon>
        <taxon>Erysiphaceae</taxon>
        <taxon>Golovinomyces</taxon>
    </lineage>
</organism>
<evidence type="ECO:0000256" key="2">
    <source>
        <dbReference type="ARBA" id="ARBA00022692"/>
    </source>
</evidence>
<gene>
    <name evidence="8" type="ORF">GcM1_246097</name>
</gene>
<keyword evidence="4" id="KW-0999">Mitochondrion inner membrane</keyword>
<evidence type="ECO:0000313" key="9">
    <source>
        <dbReference type="Proteomes" id="UP000285326"/>
    </source>
</evidence>
<dbReference type="InterPro" id="IPR023395">
    <property type="entry name" value="MCP_dom_sf"/>
</dbReference>
<keyword evidence="5" id="KW-1133">Transmembrane helix</keyword>
<keyword evidence="2" id="KW-0812">Transmembrane</keyword>
<evidence type="ECO:0000256" key="7">
    <source>
        <dbReference type="SAM" id="MobiDB-lite"/>
    </source>
</evidence>
<keyword evidence="6" id="KW-0472">Membrane</keyword>
<accession>A0A420IEC0</accession>
<dbReference type="Proteomes" id="UP000285326">
    <property type="component" value="Unassembled WGS sequence"/>
</dbReference>
<protein>
    <submittedName>
        <fullName evidence="8">Mitochondrial fusion and transport protein ugo1</fullName>
    </submittedName>
</protein>
<dbReference type="GO" id="GO:0031966">
    <property type="term" value="C:mitochondrial membrane"/>
    <property type="evidence" value="ECO:0007669"/>
    <property type="project" value="UniProtKB-SubCell"/>
</dbReference>
<feature type="compositionally biased region" description="Polar residues" evidence="7">
    <location>
        <begin position="1"/>
        <end position="10"/>
    </location>
</feature>
<evidence type="ECO:0000256" key="5">
    <source>
        <dbReference type="ARBA" id="ARBA00022989"/>
    </source>
</evidence>
<sequence length="480" mass="53334">MSPTITSHDSPNPLRPYYRPPSIGLSQDTQVTTNSRTYGLGPKNSSASSYASSARSIFSDIDYTDYLSESSPSVFDSFKKQADEWLYRYVTILLSQPFDVAKTVLQAKSQGIVEEKISTVESSYSRQVGYKDSEFSLKRSQYQSDDSDPDEPIYFTPKVPNTQNERWQYGRESSLSPTPKMKPLPAHQLGLKNSDSILEVLSEEWMKEGMWGVWKGSNITFVYNVLLETFEKWTQGLLAAIFNIPEPGLNSSLGIAAEISFAWTNLAVSVASAVTSGVILAPLDLIRTKHIMTPISHKKHSLMSQQQLIHSYLCHPSLLIPTILHSLVTPTIIYSTSFLLRSYSSIDPVLAPSTYQATQLIARLLELFLKLPLETVLRRAQMNLLKQAFSASKGSQSPHTSLLTTVPIGEYHGIVGTMWLIIREEGTRTPKSNCKKQTVKPSKGQGLAGLWRGWRVGMWGLVGIWGLRTLNGGNGGIGEF</sequence>